<dbReference type="RefSeq" id="WP_119655084.1">
    <property type="nucleotide sequence ID" value="NZ_JBHUOI010000008.1"/>
</dbReference>
<keyword evidence="3" id="KW-0677">Repeat</keyword>
<dbReference type="Proteomes" id="UP000284250">
    <property type="component" value="Unassembled WGS sequence"/>
</dbReference>
<organism evidence="5 6">
    <name type="scientific">Hymenobacter rubripertinctus</name>
    <dbReference type="NCBI Taxonomy" id="2029981"/>
    <lineage>
        <taxon>Bacteria</taxon>
        <taxon>Pseudomonadati</taxon>
        <taxon>Bacteroidota</taxon>
        <taxon>Cytophagia</taxon>
        <taxon>Cytophagales</taxon>
        <taxon>Hymenobacteraceae</taxon>
        <taxon>Hymenobacter</taxon>
    </lineage>
</organism>
<dbReference type="CDD" id="cd03358">
    <property type="entry name" value="LbH_WxcM_N_like"/>
    <property type="match status" value="1"/>
</dbReference>
<evidence type="ECO:0000313" key="5">
    <source>
        <dbReference type="EMBL" id="RIY11564.1"/>
    </source>
</evidence>
<gene>
    <name evidence="5" type="ORF">D0T11_07075</name>
</gene>
<reference evidence="5 6" key="1">
    <citation type="submission" date="2018-09" db="EMBL/GenBank/DDBJ databases">
        <authorList>
            <person name="Zeman M."/>
            <person name="Pardy F."/>
        </authorList>
    </citation>
    <scope>NUCLEOTIDE SEQUENCE [LARGE SCALE GENOMIC DNA]</scope>
    <source>
        <strain evidence="5 6">CCM 8852</strain>
    </source>
</reference>
<evidence type="ECO:0000256" key="2">
    <source>
        <dbReference type="ARBA" id="ARBA00022679"/>
    </source>
</evidence>
<reference evidence="5 6" key="2">
    <citation type="submission" date="2019-01" db="EMBL/GenBank/DDBJ databases">
        <title>Hymenobacter humicola sp. nov., isolated from soils in Antarctica.</title>
        <authorList>
            <person name="Sedlacek I."/>
            <person name="Holochova P."/>
            <person name="Kralova S."/>
            <person name="Pantucek R."/>
            <person name="Stankova E."/>
            <person name="Vrbovska V."/>
            <person name="Kristofova L."/>
            <person name="Svec P."/>
            <person name="Busse H.-J."/>
        </authorList>
    </citation>
    <scope>NUCLEOTIDE SEQUENCE [LARGE SCALE GENOMIC DNA]</scope>
    <source>
        <strain evidence="5 6">CCM 8852</strain>
    </source>
</reference>
<evidence type="ECO:0000313" key="6">
    <source>
        <dbReference type="Proteomes" id="UP000284250"/>
    </source>
</evidence>
<name>A0A418R2G8_9BACT</name>
<dbReference type="PANTHER" id="PTHR43300">
    <property type="entry name" value="ACETYLTRANSFERASE"/>
    <property type="match status" value="1"/>
</dbReference>
<sequence length="214" mass="22443">MSDASGYYAHPTAVLDEGCRVGAGCRIWHFSHVSSHAVLGEGCNLGQNVFVADGVMLGRNVKVQNNVSLYAGVECADDVFLGPSVVFTNVRNPRAAVPRRGDAHYLPTRLGRGVSIGANSTIVCGVTLGEFAFVGAGSVVTRDVLAYSLVYGNPARPQGWMSAHGHQLAFDAAGHATCPESRDQYQLTDGCVSRISPEASGSSSQPVSKSNTCL</sequence>
<dbReference type="EMBL" id="QYCN01000008">
    <property type="protein sequence ID" value="RIY11564.1"/>
    <property type="molecule type" value="Genomic_DNA"/>
</dbReference>
<keyword evidence="4" id="KW-0012">Acyltransferase</keyword>
<dbReference type="GO" id="GO:0016746">
    <property type="term" value="F:acyltransferase activity"/>
    <property type="evidence" value="ECO:0007669"/>
    <property type="project" value="UniProtKB-KW"/>
</dbReference>
<evidence type="ECO:0000256" key="1">
    <source>
        <dbReference type="ARBA" id="ARBA00007274"/>
    </source>
</evidence>
<dbReference type="PROSITE" id="PS00101">
    <property type="entry name" value="HEXAPEP_TRANSFERASES"/>
    <property type="match status" value="1"/>
</dbReference>
<keyword evidence="2 5" id="KW-0808">Transferase</keyword>
<proteinExistence type="inferred from homology"/>
<dbReference type="PANTHER" id="PTHR43300:SF4">
    <property type="entry name" value="ACYL-[ACYL-CARRIER-PROTEIN]--UDP-N-ACETYLGLUCOSAMINE O-ACYLTRANSFERASE"/>
    <property type="match status" value="1"/>
</dbReference>
<evidence type="ECO:0000256" key="4">
    <source>
        <dbReference type="ARBA" id="ARBA00023315"/>
    </source>
</evidence>
<dbReference type="Pfam" id="PF00132">
    <property type="entry name" value="Hexapep"/>
    <property type="match status" value="2"/>
</dbReference>
<accession>A0A418R2G8</accession>
<dbReference type="OrthoDB" id="9801697at2"/>
<dbReference type="InterPro" id="IPR018357">
    <property type="entry name" value="Hexapep_transf_CS"/>
</dbReference>
<comment type="caution">
    <text evidence="5">The sequence shown here is derived from an EMBL/GenBank/DDBJ whole genome shotgun (WGS) entry which is preliminary data.</text>
</comment>
<dbReference type="Gene3D" id="2.20.70.110">
    <property type="match status" value="1"/>
</dbReference>
<dbReference type="AlphaFoldDB" id="A0A418R2G8"/>
<dbReference type="SUPFAM" id="SSF51161">
    <property type="entry name" value="Trimeric LpxA-like enzymes"/>
    <property type="match status" value="1"/>
</dbReference>
<evidence type="ECO:0000256" key="3">
    <source>
        <dbReference type="ARBA" id="ARBA00022737"/>
    </source>
</evidence>
<comment type="similarity">
    <text evidence="1">Belongs to the transferase hexapeptide repeat family.</text>
</comment>
<protein>
    <submittedName>
        <fullName evidence="5">N-acetyltransferase</fullName>
    </submittedName>
</protein>
<dbReference type="InterPro" id="IPR050179">
    <property type="entry name" value="Trans_hexapeptide_repeat"/>
</dbReference>
<keyword evidence="6" id="KW-1185">Reference proteome</keyword>
<dbReference type="InterPro" id="IPR001451">
    <property type="entry name" value="Hexapep"/>
</dbReference>
<dbReference type="Gene3D" id="2.160.10.10">
    <property type="entry name" value="Hexapeptide repeat proteins"/>
    <property type="match status" value="1"/>
</dbReference>
<dbReference type="InterPro" id="IPR011004">
    <property type="entry name" value="Trimer_LpxA-like_sf"/>
</dbReference>